<protein>
    <recommendedName>
        <fullName evidence="1">C-type lectin domain-containing protein</fullName>
    </recommendedName>
</protein>
<dbReference type="InterPro" id="IPR016186">
    <property type="entry name" value="C-type_lectin-like/link_sf"/>
</dbReference>
<name>A0ABP1PKM7_9HEXA</name>
<evidence type="ECO:0000313" key="3">
    <source>
        <dbReference type="Proteomes" id="UP001642540"/>
    </source>
</evidence>
<dbReference type="Pfam" id="PF00059">
    <property type="entry name" value="Lectin_C"/>
    <property type="match status" value="1"/>
</dbReference>
<dbReference type="SUPFAM" id="SSF56436">
    <property type="entry name" value="C-type lectin-like"/>
    <property type="match status" value="1"/>
</dbReference>
<organism evidence="2 3">
    <name type="scientific">Orchesella dallaii</name>
    <dbReference type="NCBI Taxonomy" id="48710"/>
    <lineage>
        <taxon>Eukaryota</taxon>
        <taxon>Metazoa</taxon>
        <taxon>Ecdysozoa</taxon>
        <taxon>Arthropoda</taxon>
        <taxon>Hexapoda</taxon>
        <taxon>Collembola</taxon>
        <taxon>Entomobryomorpha</taxon>
        <taxon>Entomobryoidea</taxon>
        <taxon>Orchesellidae</taxon>
        <taxon>Orchesellinae</taxon>
        <taxon>Orchesella</taxon>
    </lineage>
</organism>
<sequence>MAKITSTAQAKFLKSVYDPVNFNGWYWVGAQFNKTTERLMWTETGEKVKSFRSLGILTWNTGDDDLNCLCYSSNNHDKGYYFKRACHHEHLILCESLHPVETSEIPNREEALVEIGRFYGKSYFGDNVIRVAKAV</sequence>
<dbReference type="PROSITE" id="PS50041">
    <property type="entry name" value="C_TYPE_LECTIN_2"/>
    <property type="match status" value="1"/>
</dbReference>
<evidence type="ECO:0000313" key="2">
    <source>
        <dbReference type="EMBL" id="CAL8068785.1"/>
    </source>
</evidence>
<reference evidence="2 3" key="1">
    <citation type="submission" date="2024-08" db="EMBL/GenBank/DDBJ databases">
        <authorList>
            <person name="Cucini C."/>
            <person name="Frati F."/>
        </authorList>
    </citation>
    <scope>NUCLEOTIDE SEQUENCE [LARGE SCALE GENOMIC DNA]</scope>
</reference>
<dbReference type="Proteomes" id="UP001642540">
    <property type="component" value="Unassembled WGS sequence"/>
</dbReference>
<dbReference type="Gene3D" id="3.10.100.10">
    <property type="entry name" value="Mannose-Binding Protein A, subunit A"/>
    <property type="match status" value="1"/>
</dbReference>
<accession>A0ABP1PKM7</accession>
<evidence type="ECO:0000259" key="1">
    <source>
        <dbReference type="PROSITE" id="PS50041"/>
    </source>
</evidence>
<comment type="caution">
    <text evidence="2">The sequence shown here is derived from an EMBL/GenBank/DDBJ whole genome shotgun (WGS) entry which is preliminary data.</text>
</comment>
<dbReference type="EMBL" id="CAXLJM020000002">
    <property type="protein sequence ID" value="CAL8068785.1"/>
    <property type="molecule type" value="Genomic_DNA"/>
</dbReference>
<keyword evidence="3" id="KW-1185">Reference proteome</keyword>
<feature type="domain" description="C-type lectin" evidence="1">
    <location>
        <begin position="1"/>
        <end position="95"/>
    </location>
</feature>
<dbReference type="InterPro" id="IPR001304">
    <property type="entry name" value="C-type_lectin-like"/>
</dbReference>
<dbReference type="InterPro" id="IPR016187">
    <property type="entry name" value="CTDL_fold"/>
</dbReference>
<gene>
    <name evidence="2" type="ORF">ODALV1_LOCUS460</name>
</gene>
<dbReference type="CDD" id="cd00037">
    <property type="entry name" value="CLECT"/>
    <property type="match status" value="1"/>
</dbReference>
<proteinExistence type="predicted"/>